<evidence type="ECO:0000259" key="8">
    <source>
        <dbReference type="PROSITE" id="PS51050"/>
    </source>
</evidence>
<dbReference type="Gene3D" id="3.30.40.100">
    <property type="match status" value="1"/>
</dbReference>
<dbReference type="AlphaFoldDB" id="A0A671YY33"/>
<keyword evidence="6" id="KW-0862">Zinc</keyword>
<keyword evidence="4" id="KW-0863">Zinc-finger</keyword>
<dbReference type="PANTHER" id="PTHR10742:SF410">
    <property type="entry name" value="LYSINE-SPECIFIC HISTONE DEMETHYLASE 2"/>
    <property type="match status" value="1"/>
</dbReference>
<dbReference type="SUPFAM" id="SSF54373">
    <property type="entry name" value="FAD-linked reductases, C-terminal domain"/>
    <property type="match status" value="1"/>
</dbReference>
<evidence type="ECO:0000256" key="7">
    <source>
        <dbReference type="SAM" id="MobiDB-lite"/>
    </source>
</evidence>
<dbReference type="GeneTree" id="ENSGT00940000157751"/>
<evidence type="ECO:0000256" key="3">
    <source>
        <dbReference type="ARBA" id="ARBA00022723"/>
    </source>
</evidence>
<organism evidence="9 10">
    <name type="scientific">Sparus aurata</name>
    <name type="common">Gilthead sea bream</name>
    <dbReference type="NCBI Taxonomy" id="8175"/>
    <lineage>
        <taxon>Eukaryota</taxon>
        <taxon>Metazoa</taxon>
        <taxon>Chordata</taxon>
        <taxon>Craniata</taxon>
        <taxon>Vertebrata</taxon>
        <taxon>Euteleostomi</taxon>
        <taxon>Actinopterygii</taxon>
        <taxon>Neopterygii</taxon>
        <taxon>Teleostei</taxon>
        <taxon>Neoteleostei</taxon>
        <taxon>Acanthomorphata</taxon>
        <taxon>Eupercaria</taxon>
        <taxon>Spariformes</taxon>
        <taxon>Sparidae</taxon>
        <taxon>Sparus</taxon>
    </lineage>
</organism>
<feature type="domain" description="CW-type" evidence="8">
    <location>
        <begin position="131"/>
        <end position="190"/>
    </location>
</feature>
<dbReference type="Pfam" id="PF07496">
    <property type="entry name" value="zf-CW"/>
    <property type="match status" value="1"/>
</dbReference>
<dbReference type="Proteomes" id="UP000472265">
    <property type="component" value="Chromosome 3"/>
</dbReference>
<dbReference type="GO" id="GO:0016491">
    <property type="term" value="F:oxidoreductase activity"/>
    <property type="evidence" value="ECO:0007669"/>
    <property type="project" value="InterPro"/>
</dbReference>
<gene>
    <name evidence="9" type="primary">KDM1B</name>
</gene>
<proteinExistence type="predicted"/>
<keyword evidence="5" id="KW-0274">FAD</keyword>
<feature type="region of interest" description="Disordered" evidence="7">
    <location>
        <begin position="1"/>
        <end position="44"/>
    </location>
</feature>
<name>A0A671YY33_SPAAU</name>
<reference evidence="9" key="2">
    <citation type="submission" date="2025-08" db="UniProtKB">
        <authorList>
            <consortium name="Ensembl"/>
        </authorList>
    </citation>
    <scope>IDENTIFICATION</scope>
</reference>
<dbReference type="InterPro" id="IPR002937">
    <property type="entry name" value="Amino_oxidase"/>
</dbReference>
<evidence type="ECO:0000256" key="5">
    <source>
        <dbReference type="ARBA" id="ARBA00022827"/>
    </source>
</evidence>
<feature type="compositionally biased region" description="Basic residues" evidence="7">
    <location>
        <begin position="1"/>
        <end position="11"/>
    </location>
</feature>
<dbReference type="PANTHER" id="PTHR10742">
    <property type="entry name" value="FLAVIN MONOAMINE OXIDASE"/>
    <property type="match status" value="1"/>
</dbReference>
<sequence length="583" mass="65185">NASGARRAKKRSSGDSPGDGQTLRSSGRQINRKATDTEEEDDQSEKKYRKCEKAGCSATYPVCFASASERCAKNGYTSRWYHLSCGEHFCNECFDHYYRSHKDGYETFAAWKKTWTSNGKSEPSLKAFMADQQLPFWVQCTKPECRKWRQLTKEIQLTASLAASYRCGMKFNNIKTEGPDQCSQPEDLEVLTSQKCALNIIVRGLVRVRCVQEMDRVLQFMTRKGLINTGVLAVKRPLLPDRHCKNVIIIGAGASGLAAARQLQNFGTQVVVLEARERIGGRVWDDTSLGVTVGRGAQIVNGCVNNPIALMCEQVSARSWDHNEFFAQFSGDHTLLTKGYSVLLHKLAEGLDIRTKCSVQSIDYSGDVVKVTSSNGSQWTAQKVLVTVPLTLLQKNFIQFNPPLPERKLKAIHSLGAGIIEKIALQFPYRFWDNKIQGADYFGHIPPSPDKRGMFGVFYDMEPQGKQAVLMSVITGEAVPSVRDMEDKEVVEECLKVLRELFKEQEVPEPVDFFVTHWSKDMWSQMSYSFVKTGGSGEAYDILAEDVQGKVFFAGEATNRHFPQTVTGAYLSGVREASKMAAM</sequence>
<accession>A0A671YY33</accession>
<evidence type="ECO:0000313" key="9">
    <source>
        <dbReference type="Ensembl" id="ENSSAUP00010066724.1"/>
    </source>
</evidence>
<keyword evidence="2" id="KW-0285">Flavoprotein</keyword>
<dbReference type="FunFam" id="3.30.40.100:FF:000002">
    <property type="entry name" value="Lysine-specific histone demethylase 1B"/>
    <property type="match status" value="1"/>
</dbReference>
<dbReference type="InterPro" id="IPR050281">
    <property type="entry name" value="Flavin_monoamine_oxidase"/>
</dbReference>
<evidence type="ECO:0000256" key="1">
    <source>
        <dbReference type="ARBA" id="ARBA00001974"/>
    </source>
</evidence>
<evidence type="ECO:0000256" key="4">
    <source>
        <dbReference type="ARBA" id="ARBA00022771"/>
    </source>
</evidence>
<reference evidence="9" key="3">
    <citation type="submission" date="2025-09" db="UniProtKB">
        <authorList>
            <consortium name="Ensembl"/>
        </authorList>
    </citation>
    <scope>IDENTIFICATION</scope>
</reference>
<dbReference type="Gene3D" id="3.50.50.60">
    <property type="entry name" value="FAD/NAD(P)-binding domain"/>
    <property type="match status" value="2"/>
</dbReference>
<dbReference type="SUPFAM" id="SSF51905">
    <property type="entry name" value="FAD/NAD(P)-binding domain"/>
    <property type="match status" value="1"/>
</dbReference>
<dbReference type="InterPro" id="IPR036188">
    <property type="entry name" value="FAD/NAD-bd_sf"/>
</dbReference>
<reference evidence="9" key="1">
    <citation type="submission" date="2021-04" db="EMBL/GenBank/DDBJ databases">
        <authorList>
            <consortium name="Wellcome Sanger Institute Data Sharing"/>
        </authorList>
    </citation>
    <scope>NUCLEOTIDE SEQUENCE [LARGE SCALE GENOMIC DNA]</scope>
</reference>
<protein>
    <submittedName>
        <fullName evidence="9">Lysine demethylase 1B</fullName>
    </submittedName>
</protein>
<dbReference type="PRINTS" id="PR00420">
    <property type="entry name" value="RNGMNOXGNASE"/>
</dbReference>
<dbReference type="Ensembl" id="ENSSAUT00010069865.1">
    <property type="protein sequence ID" value="ENSSAUP00010066724.1"/>
    <property type="gene ID" value="ENSSAUG00010026483.1"/>
</dbReference>
<dbReference type="Gene3D" id="1.10.10.10">
    <property type="entry name" value="Winged helix-like DNA-binding domain superfamily/Winged helix DNA-binding domain"/>
    <property type="match status" value="1"/>
</dbReference>
<evidence type="ECO:0000256" key="6">
    <source>
        <dbReference type="ARBA" id="ARBA00022833"/>
    </source>
</evidence>
<dbReference type="InterPro" id="IPR011124">
    <property type="entry name" value="Znf_CW"/>
</dbReference>
<dbReference type="InterPro" id="IPR036388">
    <property type="entry name" value="WH-like_DNA-bd_sf"/>
</dbReference>
<keyword evidence="3" id="KW-0479">Metal-binding</keyword>
<dbReference type="PROSITE" id="PS51050">
    <property type="entry name" value="ZF_CW"/>
    <property type="match status" value="1"/>
</dbReference>
<dbReference type="Pfam" id="PF01593">
    <property type="entry name" value="Amino_oxidase"/>
    <property type="match status" value="2"/>
</dbReference>
<dbReference type="Gene3D" id="3.90.660.10">
    <property type="match status" value="2"/>
</dbReference>
<dbReference type="GO" id="GO:0008270">
    <property type="term" value="F:zinc ion binding"/>
    <property type="evidence" value="ECO:0007669"/>
    <property type="project" value="UniProtKB-KW"/>
</dbReference>
<evidence type="ECO:0000313" key="10">
    <source>
        <dbReference type="Proteomes" id="UP000472265"/>
    </source>
</evidence>
<evidence type="ECO:0000256" key="2">
    <source>
        <dbReference type="ARBA" id="ARBA00022630"/>
    </source>
</evidence>
<comment type="cofactor">
    <cofactor evidence="1">
        <name>FAD</name>
        <dbReference type="ChEBI" id="CHEBI:57692"/>
    </cofactor>
</comment>
<keyword evidence="10" id="KW-1185">Reference proteome</keyword>